<sequence>MYLSYAFFFSGAILAVLLVAKRIEERKKTRVFLLRLISRGEEHARKLQREAVRRYSLSKEEMHFFMAKQLPRYSKSSLNKALARFEESMQKYLERLRDSRLLKKDEGISEFFKSMAEVEKGNGQIDGEIYMETPVIESKPKRVRRAKKILVQE</sequence>
<evidence type="ECO:0000256" key="1">
    <source>
        <dbReference type="SAM" id="Phobius"/>
    </source>
</evidence>
<keyword evidence="1" id="KW-0812">Transmembrane</keyword>
<organism evidence="2 3">
    <name type="scientific">Candidatus Zambryskibacteria bacterium RIFCSPHIGHO2_02_FULL_43_37</name>
    <dbReference type="NCBI Taxonomy" id="1802749"/>
    <lineage>
        <taxon>Bacteria</taxon>
        <taxon>Candidatus Zambryskiibacteriota</taxon>
    </lineage>
</organism>
<evidence type="ECO:0000313" key="2">
    <source>
        <dbReference type="EMBL" id="OHA96775.1"/>
    </source>
</evidence>
<evidence type="ECO:0000313" key="3">
    <source>
        <dbReference type="Proteomes" id="UP000177279"/>
    </source>
</evidence>
<reference evidence="2 3" key="1">
    <citation type="journal article" date="2016" name="Nat. Commun.">
        <title>Thousands of microbial genomes shed light on interconnected biogeochemical processes in an aquifer system.</title>
        <authorList>
            <person name="Anantharaman K."/>
            <person name="Brown C.T."/>
            <person name="Hug L.A."/>
            <person name="Sharon I."/>
            <person name="Castelle C.J."/>
            <person name="Probst A.J."/>
            <person name="Thomas B.C."/>
            <person name="Singh A."/>
            <person name="Wilkins M.J."/>
            <person name="Karaoz U."/>
            <person name="Brodie E.L."/>
            <person name="Williams K.H."/>
            <person name="Hubbard S.S."/>
            <person name="Banfield J.F."/>
        </authorList>
    </citation>
    <scope>NUCLEOTIDE SEQUENCE [LARGE SCALE GENOMIC DNA]</scope>
</reference>
<dbReference type="Proteomes" id="UP000177279">
    <property type="component" value="Unassembled WGS sequence"/>
</dbReference>
<feature type="transmembrane region" description="Helical" evidence="1">
    <location>
        <begin position="6"/>
        <end position="23"/>
    </location>
</feature>
<comment type="caution">
    <text evidence="2">The sequence shown here is derived from an EMBL/GenBank/DDBJ whole genome shotgun (WGS) entry which is preliminary data.</text>
</comment>
<accession>A0A1G2THJ1</accession>
<dbReference type="EMBL" id="MHVS01000004">
    <property type="protein sequence ID" value="OHA96775.1"/>
    <property type="molecule type" value="Genomic_DNA"/>
</dbReference>
<keyword evidence="1" id="KW-0472">Membrane</keyword>
<gene>
    <name evidence="2" type="ORF">A3D49_02965</name>
</gene>
<proteinExistence type="predicted"/>
<dbReference type="AlphaFoldDB" id="A0A1G2THJ1"/>
<name>A0A1G2THJ1_9BACT</name>
<protein>
    <submittedName>
        <fullName evidence="2">Uncharacterized protein</fullName>
    </submittedName>
</protein>
<keyword evidence="1" id="KW-1133">Transmembrane helix</keyword>